<organism evidence="7 8">
    <name type="scientific">Mycetocola lacteus</name>
    <dbReference type="NCBI Taxonomy" id="76637"/>
    <lineage>
        <taxon>Bacteria</taxon>
        <taxon>Bacillati</taxon>
        <taxon>Actinomycetota</taxon>
        <taxon>Actinomycetes</taxon>
        <taxon>Micrococcales</taxon>
        <taxon>Microbacteriaceae</taxon>
        <taxon>Mycetocola</taxon>
    </lineage>
</organism>
<dbReference type="InterPro" id="IPR013525">
    <property type="entry name" value="ABC2_TM"/>
</dbReference>
<evidence type="ECO:0000256" key="2">
    <source>
        <dbReference type="ARBA" id="ARBA00022692"/>
    </source>
</evidence>
<evidence type="ECO:0000256" key="5">
    <source>
        <dbReference type="SAM" id="Phobius"/>
    </source>
</evidence>
<sequence>MSSLTDLLQRPGRTPRRRVLSIIGLVLVPLVIAGILVWALWDPSSRLHNVRAAIVNEDKPVTVNGQLVPLGRQLTAGLVSAPGKTETNYDWTITDADDARSGLASGEYVAVVTIPKDFSAAATSISGDKPREAVIDVTTSDAAKLVDGAISQTVANTAASLSGKQLTETYLDNIYVGFNTLGEQIGKASDGASQLADGAGKLSGGLGQVGEGVTQLGSGAGALADGAGQLNTGVGALASGADQLSSGAGQLAQGTGPLAQGAQQLAGGASQLHDGLNALSGGLQGIKQADAPLREGLTKTSQLVTGNTAVAGQLGQLAAECATSGASQAFCEQLGATVGGSTGAIARLAGAEIAINGSNEPTSKTPGLVAGVNGLLDGLTKPAAPSQPSALDGLAALATASGQLATGAAGLADGAGKLNTGAAGLAQGAAGLAEGTHKLQTGSSGLADGATKLSTGISQLGEGFTPLTEGATSLEGGAVQLADGLKTAVDQLPSYSKQQREKLSSVVADPIRTGGKENATESLGGALGAQGAPFYAVLALWLGALATFLVLRPLPIGAHGSTRPSPLLALRAFWPGALLGAGQGLLVAAVLAPLLKIDFWPWAGFAAIAMLAGVAFAATNQALGALLGGVGKFISMIVAIVVLASGIIATAPALLQSAVGWMPVGPASDALRAITGDGSPAGSITVLVLWTVGALLVSTFAAARARRKPEPVEDRI</sequence>
<name>A0A3L7AU81_9MICO</name>
<feature type="transmembrane region" description="Helical" evidence="5">
    <location>
        <begin position="532"/>
        <end position="551"/>
    </location>
</feature>
<protein>
    <submittedName>
        <fullName evidence="7">YhgE/Pip domain-containing protein</fullName>
    </submittedName>
</protein>
<keyword evidence="8" id="KW-1185">Reference proteome</keyword>
<dbReference type="PANTHER" id="PTHR43077">
    <property type="entry name" value="TRANSPORT PERMEASE YVFS-RELATED"/>
    <property type="match status" value="1"/>
</dbReference>
<proteinExistence type="predicted"/>
<dbReference type="InterPro" id="IPR023908">
    <property type="entry name" value="xxxLxxG_rpt"/>
</dbReference>
<dbReference type="InterPro" id="IPR051328">
    <property type="entry name" value="T7SS_ABC-Transporter"/>
</dbReference>
<keyword evidence="3 5" id="KW-1133">Transmembrane helix</keyword>
<comment type="subcellular location">
    <subcellularLocation>
        <location evidence="1">Membrane</location>
        <topology evidence="1">Multi-pass membrane protein</topology>
    </subcellularLocation>
</comment>
<evidence type="ECO:0000313" key="8">
    <source>
        <dbReference type="Proteomes" id="UP000269438"/>
    </source>
</evidence>
<dbReference type="NCBIfam" id="TIGR03061">
    <property type="entry name" value="pip_yhgE_Nterm"/>
    <property type="match status" value="1"/>
</dbReference>
<dbReference type="EMBL" id="RCUY01000002">
    <property type="protein sequence ID" value="RLP84027.1"/>
    <property type="molecule type" value="Genomic_DNA"/>
</dbReference>
<feature type="transmembrane region" description="Helical" evidence="5">
    <location>
        <begin position="20"/>
        <end position="41"/>
    </location>
</feature>
<dbReference type="RefSeq" id="WP_121687647.1">
    <property type="nucleotide sequence ID" value="NZ_RCUY01000002.1"/>
</dbReference>
<comment type="caution">
    <text evidence="7">The sequence shown here is derived from an EMBL/GenBank/DDBJ whole genome shotgun (WGS) entry which is preliminary data.</text>
</comment>
<evidence type="ECO:0000256" key="1">
    <source>
        <dbReference type="ARBA" id="ARBA00004141"/>
    </source>
</evidence>
<evidence type="ECO:0000259" key="6">
    <source>
        <dbReference type="Pfam" id="PF12698"/>
    </source>
</evidence>
<dbReference type="GO" id="GO:0140359">
    <property type="term" value="F:ABC-type transporter activity"/>
    <property type="evidence" value="ECO:0007669"/>
    <property type="project" value="InterPro"/>
</dbReference>
<dbReference type="OrthoDB" id="9811483at2"/>
<feature type="transmembrane region" description="Helical" evidence="5">
    <location>
        <begin position="681"/>
        <end position="703"/>
    </location>
</feature>
<dbReference type="NCBIfam" id="TIGR03057">
    <property type="entry name" value="xxxLxxG_by_4"/>
    <property type="match status" value="5"/>
</dbReference>
<dbReference type="Pfam" id="PF12698">
    <property type="entry name" value="ABC2_membrane_3"/>
    <property type="match status" value="1"/>
</dbReference>
<dbReference type="GO" id="GO:0016020">
    <property type="term" value="C:membrane"/>
    <property type="evidence" value="ECO:0007669"/>
    <property type="project" value="UniProtKB-SubCell"/>
</dbReference>
<dbReference type="InterPro" id="IPR017500">
    <property type="entry name" value="Phage_infect_YhgE_N"/>
</dbReference>
<dbReference type="Gene3D" id="1.10.287.950">
    <property type="entry name" value="Methyl-accepting chemotaxis protein"/>
    <property type="match status" value="1"/>
</dbReference>
<accession>A0A3L7AU81</accession>
<gene>
    <name evidence="7" type="ORF">D9V34_04295</name>
</gene>
<keyword evidence="2 5" id="KW-0812">Transmembrane</keyword>
<evidence type="ECO:0000313" key="7">
    <source>
        <dbReference type="EMBL" id="RLP84027.1"/>
    </source>
</evidence>
<evidence type="ECO:0000256" key="3">
    <source>
        <dbReference type="ARBA" id="ARBA00022989"/>
    </source>
</evidence>
<keyword evidence="4 5" id="KW-0472">Membrane</keyword>
<evidence type="ECO:0000256" key="4">
    <source>
        <dbReference type="ARBA" id="ARBA00023136"/>
    </source>
</evidence>
<feature type="transmembrane region" description="Helical" evidence="5">
    <location>
        <begin position="572"/>
        <end position="593"/>
    </location>
</feature>
<reference evidence="7 8" key="1">
    <citation type="submission" date="2018-10" db="EMBL/GenBank/DDBJ databases">
        <authorList>
            <person name="Li J."/>
        </authorList>
    </citation>
    <scope>NUCLEOTIDE SEQUENCE [LARGE SCALE GENOMIC DNA]</scope>
    <source>
        <strain evidence="7 8">JCM 11654</strain>
    </source>
</reference>
<dbReference type="PANTHER" id="PTHR43077:SF5">
    <property type="entry name" value="PHAGE INFECTION PROTEIN"/>
    <property type="match status" value="1"/>
</dbReference>
<feature type="transmembrane region" description="Helical" evidence="5">
    <location>
        <begin position="599"/>
        <end position="618"/>
    </location>
</feature>
<feature type="domain" description="ABC-2 type transporter transmembrane" evidence="6">
    <location>
        <begin position="22"/>
        <end position="180"/>
    </location>
</feature>
<dbReference type="AlphaFoldDB" id="A0A3L7AU81"/>
<dbReference type="Proteomes" id="UP000269438">
    <property type="component" value="Unassembled WGS sequence"/>
</dbReference>
<feature type="transmembrane region" description="Helical" evidence="5">
    <location>
        <begin position="630"/>
        <end position="655"/>
    </location>
</feature>